<dbReference type="AlphaFoldDB" id="R7W6J0"/>
<name>R7W6J0_AEGTA</name>
<evidence type="ECO:0000313" key="2">
    <source>
        <dbReference type="EnsemblPlants" id="EMT03496"/>
    </source>
</evidence>
<accession>R7W6J0</accession>
<feature type="region of interest" description="Disordered" evidence="1">
    <location>
        <begin position="92"/>
        <end position="113"/>
    </location>
</feature>
<evidence type="ECO:0000256" key="1">
    <source>
        <dbReference type="SAM" id="MobiDB-lite"/>
    </source>
</evidence>
<dbReference type="EnsemblPlants" id="EMT03496">
    <property type="protein sequence ID" value="EMT03496"/>
    <property type="gene ID" value="F775_04778"/>
</dbReference>
<dbReference type="ExpressionAtlas" id="R7W6J0">
    <property type="expression patterns" value="baseline"/>
</dbReference>
<sequence length="269" mass="29823">MASGSSSSVAEQVYQKLGNQDQTELKVALHAWISPIYTANDRPLKYCGYFTVWTDLRVVIALVVRGNTKANSSADGHKRGQHIHIKSHLQMYRSSSSNNNNNNPPHASVNRCQDQCIDGNNTRTINAPSNVVFRRGHHSMLPPCQIYSSLYRPSIEEVFRSWEESRKRLPWNSTGMLITPEKATGWSRHTDDKMRQKKQQPAAGCDLTLSIGRCGESEATSDADISSMTTEEAAALARGRGAGCHRRREAAANLNLDLNLDIAVSSSRL</sequence>
<proteinExistence type="predicted"/>
<organism evidence="2">
    <name type="scientific">Aegilops tauschii</name>
    <name type="common">Tausch's goatgrass</name>
    <name type="synonym">Aegilops squarrosa</name>
    <dbReference type="NCBI Taxonomy" id="37682"/>
    <lineage>
        <taxon>Eukaryota</taxon>
        <taxon>Viridiplantae</taxon>
        <taxon>Streptophyta</taxon>
        <taxon>Embryophyta</taxon>
        <taxon>Tracheophyta</taxon>
        <taxon>Spermatophyta</taxon>
        <taxon>Magnoliopsida</taxon>
        <taxon>Liliopsida</taxon>
        <taxon>Poales</taxon>
        <taxon>Poaceae</taxon>
        <taxon>BOP clade</taxon>
        <taxon>Pooideae</taxon>
        <taxon>Triticodae</taxon>
        <taxon>Triticeae</taxon>
        <taxon>Triticinae</taxon>
        <taxon>Aegilops</taxon>
    </lineage>
</organism>
<reference evidence="2" key="1">
    <citation type="submission" date="2015-06" db="UniProtKB">
        <authorList>
            <consortium name="EnsemblPlants"/>
        </authorList>
    </citation>
    <scope>IDENTIFICATION</scope>
</reference>
<feature type="compositionally biased region" description="Low complexity" evidence="1">
    <location>
        <begin position="94"/>
        <end position="103"/>
    </location>
</feature>
<protein>
    <submittedName>
        <fullName evidence="2">Uncharacterized protein</fullName>
    </submittedName>
</protein>